<dbReference type="EMBL" id="BAABCV010000001">
    <property type="protein sequence ID" value="GAA4083517.1"/>
    <property type="molecule type" value="Genomic_DNA"/>
</dbReference>
<keyword evidence="2" id="KW-1185">Reference proteome</keyword>
<dbReference type="SUPFAM" id="SSF117396">
    <property type="entry name" value="TM1631-like"/>
    <property type="match status" value="1"/>
</dbReference>
<dbReference type="PANTHER" id="PTHR30348:SF4">
    <property type="entry name" value="DUF72 DOMAIN-CONTAINING PROTEIN"/>
    <property type="match status" value="1"/>
</dbReference>
<sequence>MSHYYAGTSNLVLPVKNKSFFPPEFADGTRLTYYASLFNSIEINASFYRMPISRTISKWETEVSDDFRFSFKLIKDVTHCGKQQFNLQPIAEFTSRITASGKRGCLLIQLPPKFGRDDMQLSTLLQILNGSGWPVAVEFRNSSWYTDDVYRLLSDNNTAMVLHDKHGSQSPMETTSDDFTYLRFHGPENGYRGSYTDDFLYEYAGYINEWLSEGKTVYAYFNNTLGAAVQNLQTLNQFVLQQF</sequence>
<dbReference type="Gene3D" id="3.20.20.410">
    <property type="entry name" value="Protein of unknown function UPF0759"/>
    <property type="match status" value="1"/>
</dbReference>
<comment type="caution">
    <text evidence="1">The sequence shown here is derived from an EMBL/GenBank/DDBJ whole genome shotgun (WGS) entry which is preliminary data.</text>
</comment>
<reference evidence="2" key="1">
    <citation type="journal article" date="2019" name="Int. J. Syst. Evol. Microbiol.">
        <title>The Global Catalogue of Microorganisms (GCM) 10K type strain sequencing project: providing services to taxonomists for standard genome sequencing and annotation.</title>
        <authorList>
            <consortium name="The Broad Institute Genomics Platform"/>
            <consortium name="The Broad Institute Genome Sequencing Center for Infectious Disease"/>
            <person name="Wu L."/>
            <person name="Ma J."/>
        </authorList>
    </citation>
    <scope>NUCLEOTIDE SEQUENCE [LARGE SCALE GENOMIC DNA]</scope>
    <source>
        <strain evidence="2">JCM 17085</strain>
    </source>
</reference>
<protein>
    <submittedName>
        <fullName evidence="1">DUF72 domain-containing protein</fullName>
    </submittedName>
</protein>
<gene>
    <name evidence="1" type="ORF">GCM10022392_00220</name>
</gene>
<dbReference type="InterPro" id="IPR002763">
    <property type="entry name" value="DUF72"/>
</dbReference>
<dbReference type="RefSeq" id="WP_345100083.1">
    <property type="nucleotide sequence ID" value="NZ_BAABCV010000001.1"/>
</dbReference>
<evidence type="ECO:0000313" key="2">
    <source>
        <dbReference type="Proteomes" id="UP001500841"/>
    </source>
</evidence>
<proteinExistence type="predicted"/>
<dbReference type="Proteomes" id="UP001500841">
    <property type="component" value="Unassembled WGS sequence"/>
</dbReference>
<evidence type="ECO:0000313" key="1">
    <source>
        <dbReference type="EMBL" id="GAA4083517.1"/>
    </source>
</evidence>
<dbReference type="InterPro" id="IPR036520">
    <property type="entry name" value="UPF0759_sf"/>
</dbReference>
<dbReference type="PANTHER" id="PTHR30348">
    <property type="entry name" value="UNCHARACTERIZED PROTEIN YECE"/>
    <property type="match status" value="1"/>
</dbReference>
<accession>A0ABP7W8B9</accession>
<dbReference type="Pfam" id="PF01904">
    <property type="entry name" value="DUF72"/>
    <property type="match status" value="1"/>
</dbReference>
<organism evidence="1 2">
    <name type="scientific">Mucilaginibacter panaciglaebae</name>
    <dbReference type="NCBI Taxonomy" id="502331"/>
    <lineage>
        <taxon>Bacteria</taxon>
        <taxon>Pseudomonadati</taxon>
        <taxon>Bacteroidota</taxon>
        <taxon>Sphingobacteriia</taxon>
        <taxon>Sphingobacteriales</taxon>
        <taxon>Sphingobacteriaceae</taxon>
        <taxon>Mucilaginibacter</taxon>
    </lineage>
</organism>
<name>A0ABP7W8B9_9SPHI</name>